<feature type="region of interest" description="Disordered" evidence="7">
    <location>
        <begin position="265"/>
        <end position="307"/>
    </location>
</feature>
<feature type="compositionally biased region" description="Polar residues" evidence="7">
    <location>
        <begin position="266"/>
        <end position="281"/>
    </location>
</feature>
<feature type="compositionally biased region" description="Pro residues" evidence="7">
    <location>
        <begin position="491"/>
        <end position="504"/>
    </location>
</feature>
<dbReference type="GO" id="GO:0005737">
    <property type="term" value="C:cytoplasm"/>
    <property type="evidence" value="ECO:0007669"/>
    <property type="project" value="UniProtKB-SubCell"/>
</dbReference>
<dbReference type="PANTHER" id="PTHR15708:SF8">
    <property type="entry name" value="PROTEIN MTSS 2"/>
    <property type="match status" value="1"/>
</dbReference>
<dbReference type="InterPro" id="IPR013606">
    <property type="entry name" value="I-BAR_dom"/>
</dbReference>
<feature type="compositionally biased region" description="Low complexity" evidence="7">
    <location>
        <begin position="452"/>
        <end position="470"/>
    </location>
</feature>
<dbReference type="EMBL" id="JANIIK010000110">
    <property type="protein sequence ID" value="KAJ3596825.1"/>
    <property type="molecule type" value="Genomic_DNA"/>
</dbReference>
<evidence type="ECO:0000256" key="2">
    <source>
        <dbReference type="ARBA" id="ARBA00022490"/>
    </source>
</evidence>
<comment type="caution">
    <text evidence="9">The sequence shown here is derived from an EMBL/GenBank/DDBJ whole genome shotgun (WGS) entry which is preliminary data.</text>
</comment>
<evidence type="ECO:0000256" key="1">
    <source>
        <dbReference type="ARBA" id="ARBA00004496"/>
    </source>
</evidence>
<reference evidence="9" key="1">
    <citation type="submission" date="2022-07" db="EMBL/GenBank/DDBJ databases">
        <title>Chromosome-level genome of Muraenolepis orangiensis.</title>
        <authorList>
            <person name="Kim J."/>
        </authorList>
    </citation>
    <scope>NUCLEOTIDE SEQUENCE</scope>
    <source>
        <strain evidence="9">KU_S4_2022</strain>
        <tissue evidence="9">Muscle</tissue>
    </source>
</reference>
<gene>
    <name evidence="9" type="ORF">NHX12_003225</name>
</gene>
<feature type="region of interest" description="Disordered" evidence="7">
    <location>
        <begin position="137"/>
        <end position="157"/>
    </location>
</feature>
<feature type="compositionally biased region" description="Polar residues" evidence="7">
    <location>
        <begin position="472"/>
        <end position="488"/>
    </location>
</feature>
<dbReference type="FunFam" id="1.20.1270.60:FF:000010">
    <property type="entry name" value="Metastasis suppressor 1, isoform CRA_e"/>
    <property type="match status" value="1"/>
</dbReference>
<evidence type="ECO:0000313" key="9">
    <source>
        <dbReference type="EMBL" id="KAJ3596825.1"/>
    </source>
</evidence>
<feature type="compositionally biased region" description="Polar residues" evidence="7">
    <location>
        <begin position="370"/>
        <end position="389"/>
    </location>
</feature>
<dbReference type="OrthoDB" id="10061327at2759"/>
<evidence type="ECO:0000256" key="4">
    <source>
        <dbReference type="ARBA" id="ARBA00023054"/>
    </source>
</evidence>
<comment type="similarity">
    <text evidence="6">Belongs to the MTSS family.</text>
</comment>
<dbReference type="GO" id="GO:0005543">
    <property type="term" value="F:phospholipid binding"/>
    <property type="evidence" value="ECO:0007669"/>
    <property type="project" value="TreeGrafter"/>
</dbReference>
<protein>
    <recommendedName>
        <fullName evidence="8">IMD domain-containing protein</fullName>
    </recommendedName>
</protein>
<accession>A0A9Q0E0Z0</accession>
<dbReference type="SUPFAM" id="SSF103657">
    <property type="entry name" value="BAR/IMD domain-like"/>
    <property type="match status" value="1"/>
</dbReference>
<dbReference type="GO" id="GO:0015629">
    <property type="term" value="C:actin cytoskeleton"/>
    <property type="evidence" value="ECO:0007669"/>
    <property type="project" value="TreeGrafter"/>
</dbReference>
<dbReference type="Gene3D" id="1.20.1270.60">
    <property type="entry name" value="Arfaptin homology (AH) domain/BAR domain"/>
    <property type="match status" value="1"/>
</dbReference>
<evidence type="ECO:0000256" key="3">
    <source>
        <dbReference type="ARBA" id="ARBA00022553"/>
    </source>
</evidence>
<comment type="subcellular location">
    <subcellularLocation>
        <location evidence="1">Cytoplasm</location>
    </subcellularLocation>
</comment>
<sequence length="636" mass="68663">MESVEKECGALGGLFQSIVNDMKSSYPVWEDFSAKATKLHSQLRTTILAAVAFLDAFQKVADMATSSRGATRDIGSALTRMCLRHRSIETKLRHLTNALMEGMVTPLQDRIEEWKKTANQLDKDHAKEYKRSRQEIKRKSSDTMKLQKKARKGRGNLRPQLDSAMQDVNDMYLLMEETERQAVRRALLEERGRYCSFISLLQPVVNGEIAMLGEVTHLQAIVDDLTVLTEDPHKLPPASEQVIRDLKGSDFSCLLQMPSAGAHRLSSVSSHDSGFISQDANAHSKPPSPMPSDITSQKSTSSASSEASETCQSVSECNSPTVDWAKGTLGTLGILGCFQMTRPSPGTVPGQWQSRGLSMEQQKCSRDSLHYSSGYNTQTNTPSCSEDTIHSQGSDYECYSLNGDADGEGQADFDKSSTIPRHSNIAQNYRRMIQTKRPASTAGLPAGKSPPGATGRGTASGAITSGTATIRRTPSSKSGVRRTASTSGPIPIRPPIVPAKPPTVPRSAGFCRDDPLAPAGAAGVQAHPRHPPQGPAAPEDPLLAANRHSLVEKIGELAASARALGEGHFPFPGSLLPGEERLAAAEGQRGPSALFPTRETFCSPAREEVDMLVSIRRGVMLRKVATDDRSAPRVLG</sequence>
<keyword evidence="5" id="KW-0009">Actin-binding</keyword>
<evidence type="ECO:0000259" key="8">
    <source>
        <dbReference type="PROSITE" id="PS51338"/>
    </source>
</evidence>
<dbReference type="PROSITE" id="PS51338">
    <property type="entry name" value="IMD"/>
    <property type="match status" value="1"/>
</dbReference>
<dbReference type="GO" id="GO:0009898">
    <property type="term" value="C:cytoplasmic side of plasma membrane"/>
    <property type="evidence" value="ECO:0007669"/>
    <property type="project" value="TreeGrafter"/>
</dbReference>
<name>A0A9Q0E0Z0_9TELE</name>
<feature type="region of interest" description="Disordered" evidence="7">
    <location>
        <begin position="369"/>
        <end position="389"/>
    </location>
</feature>
<feature type="compositionally biased region" description="Low complexity" evidence="7">
    <location>
        <begin position="296"/>
        <end position="307"/>
    </location>
</feature>
<feature type="compositionally biased region" description="Polar residues" evidence="7">
    <location>
        <begin position="416"/>
        <end position="427"/>
    </location>
</feature>
<dbReference type="GO" id="GO:0003779">
    <property type="term" value="F:actin binding"/>
    <property type="evidence" value="ECO:0007669"/>
    <property type="project" value="UniProtKB-KW"/>
</dbReference>
<keyword evidence="10" id="KW-1185">Reference proteome</keyword>
<dbReference type="CDD" id="cd07643">
    <property type="entry name" value="I-BAR_IMD_MIM"/>
    <property type="match status" value="1"/>
</dbReference>
<evidence type="ECO:0000256" key="7">
    <source>
        <dbReference type="SAM" id="MobiDB-lite"/>
    </source>
</evidence>
<proteinExistence type="inferred from homology"/>
<evidence type="ECO:0000313" key="10">
    <source>
        <dbReference type="Proteomes" id="UP001148018"/>
    </source>
</evidence>
<keyword evidence="4" id="KW-0175">Coiled coil</keyword>
<dbReference type="Pfam" id="PF08397">
    <property type="entry name" value="IMD"/>
    <property type="match status" value="1"/>
</dbReference>
<evidence type="ECO:0000256" key="5">
    <source>
        <dbReference type="ARBA" id="ARBA00023203"/>
    </source>
</evidence>
<dbReference type="Proteomes" id="UP001148018">
    <property type="component" value="Unassembled WGS sequence"/>
</dbReference>
<dbReference type="PANTHER" id="PTHR15708">
    <property type="entry name" value="ACTIN BUNDLING/MISSING IN METASTASIS-RELATED"/>
    <property type="match status" value="1"/>
</dbReference>
<keyword evidence="3" id="KW-0597">Phosphoprotein</keyword>
<dbReference type="GO" id="GO:0007009">
    <property type="term" value="P:plasma membrane organization"/>
    <property type="evidence" value="ECO:0007669"/>
    <property type="project" value="InterPro"/>
</dbReference>
<feature type="region of interest" description="Disordered" evidence="7">
    <location>
        <begin position="401"/>
        <end position="539"/>
    </location>
</feature>
<keyword evidence="2" id="KW-0963">Cytoplasm</keyword>
<dbReference type="AlphaFoldDB" id="A0A9Q0E0Z0"/>
<dbReference type="InterPro" id="IPR027267">
    <property type="entry name" value="AH/BAR_dom_sf"/>
</dbReference>
<evidence type="ECO:0000256" key="6">
    <source>
        <dbReference type="ARBA" id="ARBA00061293"/>
    </source>
</evidence>
<feature type="compositionally biased region" description="Basic residues" evidence="7">
    <location>
        <begin position="146"/>
        <end position="155"/>
    </location>
</feature>
<organism evidence="9 10">
    <name type="scientific">Muraenolepis orangiensis</name>
    <name type="common">Patagonian moray cod</name>
    <dbReference type="NCBI Taxonomy" id="630683"/>
    <lineage>
        <taxon>Eukaryota</taxon>
        <taxon>Metazoa</taxon>
        <taxon>Chordata</taxon>
        <taxon>Craniata</taxon>
        <taxon>Vertebrata</taxon>
        <taxon>Euteleostomi</taxon>
        <taxon>Actinopterygii</taxon>
        <taxon>Neopterygii</taxon>
        <taxon>Teleostei</taxon>
        <taxon>Neoteleostei</taxon>
        <taxon>Acanthomorphata</taxon>
        <taxon>Zeiogadaria</taxon>
        <taxon>Gadariae</taxon>
        <taxon>Gadiformes</taxon>
        <taxon>Muraenolepidoidei</taxon>
        <taxon>Muraenolepididae</taxon>
        <taxon>Muraenolepis</taxon>
    </lineage>
</organism>
<feature type="domain" description="IMD" evidence="8">
    <location>
        <begin position="1"/>
        <end position="249"/>
    </location>
</feature>
<dbReference type="GO" id="GO:0030031">
    <property type="term" value="P:cell projection assembly"/>
    <property type="evidence" value="ECO:0007669"/>
    <property type="project" value="TreeGrafter"/>
</dbReference>
<dbReference type="InterPro" id="IPR030127">
    <property type="entry name" value="MTSS1/MTSS2"/>
</dbReference>